<evidence type="ECO:0000256" key="5">
    <source>
        <dbReference type="PIRSR" id="PIRSR036492-1"/>
    </source>
</evidence>
<proteinExistence type="inferred from homology"/>
<reference evidence="9 10" key="1">
    <citation type="journal article" date="2015" name="Sci. Rep.">
        <title>Chromosome-level genome map provides insights into diverse defense mechanisms in the medicinal fungus Ganoderma sinense.</title>
        <authorList>
            <person name="Zhu Y."/>
            <person name="Xu J."/>
            <person name="Sun C."/>
            <person name="Zhou S."/>
            <person name="Xu H."/>
            <person name="Nelson D.R."/>
            <person name="Qian J."/>
            <person name="Song J."/>
            <person name="Luo H."/>
            <person name="Xiang L."/>
            <person name="Li Y."/>
            <person name="Xu Z."/>
            <person name="Ji A."/>
            <person name="Wang L."/>
            <person name="Lu S."/>
            <person name="Hayward A."/>
            <person name="Sun W."/>
            <person name="Li X."/>
            <person name="Schwartz D.C."/>
            <person name="Wang Y."/>
            <person name="Chen S."/>
        </authorList>
    </citation>
    <scope>NUCLEOTIDE SEQUENCE [LARGE SCALE GENOMIC DNA]</scope>
    <source>
        <strain evidence="9 10">ZZ0214-1</strain>
    </source>
</reference>
<comment type="similarity">
    <text evidence="1 4 7">Belongs to the aldehyde dehydrogenase family.</text>
</comment>
<keyword evidence="3" id="KW-0520">NAD</keyword>
<evidence type="ECO:0000256" key="1">
    <source>
        <dbReference type="ARBA" id="ARBA00009986"/>
    </source>
</evidence>
<evidence type="ECO:0000259" key="8">
    <source>
        <dbReference type="Pfam" id="PF00171"/>
    </source>
</evidence>
<gene>
    <name evidence="9" type="ORF">GSI_08680</name>
</gene>
<dbReference type="GO" id="GO:0004029">
    <property type="term" value="F:aldehyde dehydrogenase (NAD+) activity"/>
    <property type="evidence" value="ECO:0007669"/>
    <property type="project" value="TreeGrafter"/>
</dbReference>
<protein>
    <recommendedName>
        <fullName evidence="4">Aldehyde dehydrogenase</fullName>
    </recommendedName>
</protein>
<dbReference type="STRING" id="1077348.A0A2G8S500"/>
<evidence type="ECO:0000313" key="9">
    <source>
        <dbReference type="EMBL" id="PIL28638.1"/>
    </source>
</evidence>
<dbReference type="PANTHER" id="PTHR43570:SF16">
    <property type="entry name" value="ALDEHYDE DEHYDROGENASE TYPE III, ISOFORM Q"/>
    <property type="match status" value="1"/>
</dbReference>
<dbReference type="PIRSF" id="PIRSF036492">
    <property type="entry name" value="ALDH"/>
    <property type="match status" value="1"/>
</dbReference>
<dbReference type="InterPro" id="IPR012394">
    <property type="entry name" value="Aldehyde_DH_NAD(P)"/>
</dbReference>
<dbReference type="Gene3D" id="3.40.605.10">
    <property type="entry name" value="Aldehyde Dehydrogenase, Chain A, domain 1"/>
    <property type="match status" value="1"/>
</dbReference>
<dbReference type="Proteomes" id="UP000230002">
    <property type="component" value="Unassembled WGS sequence"/>
</dbReference>
<dbReference type="AlphaFoldDB" id="A0A2G8S500"/>
<dbReference type="FunFam" id="3.40.309.10:FF:000025">
    <property type="entry name" value="Aldehyde dehydrogenase"/>
    <property type="match status" value="1"/>
</dbReference>
<dbReference type="PROSITE" id="PS00687">
    <property type="entry name" value="ALDEHYDE_DEHYDR_GLU"/>
    <property type="match status" value="1"/>
</dbReference>
<evidence type="ECO:0000256" key="3">
    <source>
        <dbReference type="ARBA" id="ARBA00023027"/>
    </source>
</evidence>
<dbReference type="Pfam" id="PF00171">
    <property type="entry name" value="Aldedh"/>
    <property type="match status" value="1"/>
</dbReference>
<evidence type="ECO:0000256" key="2">
    <source>
        <dbReference type="ARBA" id="ARBA00023002"/>
    </source>
</evidence>
<dbReference type="EMBL" id="AYKW01000023">
    <property type="protein sequence ID" value="PIL28638.1"/>
    <property type="molecule type" value="Genomic_DNA"/>
</dbReference>
<evidence type="ECO:0000256" key="6">
    <source>
        <dbReference type="PROSITE-ProRule" id="PRU10007"/>
    </source>
</evidence>
<dbReference type="OrthoDB" id="440325at2759"/>
<dbReference type="GO" id="GO:0005737">
    <property type="term" value="C:cytoplasm"/>
    <property type="evidence" value="ECO:0007669"/>
    <property type="project" value="TreeGrafter"/>
</dbReference>
<dbReference type="InterPro" id="IPR016163">
    <property type="entry name" value="Ald_DH_C"/>
</dbReference>
<dbReference type="InterPro" id="IPR016162">
    <property type="entry name" value="Ald_DH_N"/>
</dbReference>
<dbReference type="SUPFAM" id="SSF53720">
    <property type="entry name" value="ALDH-like"/>
    <property type="match status" value="1"/>
</dbReference>
<sequence>MATLVYTPIEDIPKIHARAREAFESGKAKSIPFRKEQIAQVGYLLKDNEDRLREALRQDLGRPHLETDFLDFSAVYIDVAKAYNSLTKWTAPKKAEFDFRFWAMGPKYRHEAKGVALIIAPFNGPVVMTMSPLIGAIAAGNAVVLKPSEQTPATSALFAELLPKYLDAELYHVINGGVPETTKVLELQWDHILYTGNGRIARVVAAAAAKNLTPLTLELGGKNPVVLDPKSDFKLAAKRILWGRCINSGQACVCPEYVLVPEEHQDAFVNAVKDVYHEFYPDGPEKSDSLSRIVGESHAQRIKNLLDNTKGKIVFGGEVDVAKKYVAPTLVRDVSGDDSLMSEEIFGPVLLVIPVKDTDEALRFINRRDHPLVVYVFSQNKAFQNKILNNTKSGSFVANDTMIIVGVAGLPMGGVGPSGYGYYTGFDMFEQFSHKRACIDSPSWVDMFGFGFRYPPYKSIAPLNALLPSLPPRPGKKSGTQR</sequence>
<evidence type="ECO:0000256" key="7">
    <source>
        <dbReference type="RuleBase" id="RU003345"/>
    </source>
</evidence>
<feature type="active site" evidence="5 6">
    <location>
        <position position="218"/>
    </location>
</feature>
<dbReference type="Gene3D" id="3.40.309.10">
    <property type="entry name" value="Aldehyde Dehydrogenase, Chain A, domain 2"/>
    <property type="match status" value="1"/>
</dbReference>
<comment type="caution">
    <text evidence="9">The sequence shown here is derived from an EMBL/GenBank/DDBJ whole genome shotgun (WGS) entry which is preliminary data.</text>
</comment>
<dbReference type="InterPro" id="IPR029510">
    <property type="entry name" value="Ald_DH_CS_GLU"/>
</dbReference>
<feature type="active site" evidence="5">
    <location>
        <position position="252"/>
    </location>
</feature>
<dbReference type="InterPro" id="IPR016161">
    <property type="entry name" value="Ald_DH/histidinol_DH"/>
</dbReference>
<evidence type="ECO:0000256" key="4">
    <source>
        <dbReference type="PIRNR" id="PIRNR036492"/>
    </source>
</evidence>
<keyword evidence="10" id="KW-1185">Reference proteome</keyword>
<name>A0A2G8S500_9APHY</name>
<dbReference type="FunFam" id="3.40.605.10:FF:000004">
    <property type="entry name" value="Aldehyde dehydrogenase"/>
    <property type="match status" value="1"/>
</dbReference>
<feature type="domain" description="Aldehyde dehydrogenase" evidence="8">
    <location>
        <begin position="10"/>
        <end position="434"/>
    </location>
</feature>
<dbReference type="GO" id="GO:0006081">
    <property type="term" value="P:aldehyde metabolic process"/>
    <property type="evidence" value="ECO:0007669"/>
    <property type="project" value="InterPro"/>
</dbReference>
<evidence type="ECO:0000313" key="10">
    <source>
        <dbReference type="Proteomes" id="UP000230002"/>
    </source>
</evidence>
<dbReference type="InterPro" id="IPR015590">
    <property type="entry name" value="Aldehyde_DH_dom"/>
</dbReference>
<accession>A0A2G8S500</accession>
<organism evidence="9 10">
    <name type="scientific">Ganoderma sinense ZZ0214-1</name>
    <dbReference type="NCBI Taxonomy" id="1077348"/>
    <lineage>
        <taxon>Eukaryota</taxon>
        <taxon>Fungi</taxon>
        <taxon>Dikarya</taxon>
        <taxon>Basidiomycota</taxon>
        <taxon>Agaricomycotina</taxon>
        <taxon>Agaricomycetes</taxon>
        <taxon>Polyporales</taxon>
        <taxon>Polyporaceae</taxon>
        <taxon>Ganoderma</taxon>
    </lineage>
</organism>
<keyword evidence="2 4" id="KW-0560">Oxidoreductase</keyword>
<dbReference type="PANTHER" id="PTHR43570">
    <property type="entry name" value="ALDEHYDE DEHYDROGENASE"/>
    <property type="match status" value="1"/>
</dbReference>